<sequence length="74" mass="8618">MSGGLSLQSENSQMNNFMQDLDELDGLLNEETQSTNNNNNNTRRSDKQAKTFFKDSRSKLIRSLKYKWQPFNVN</sequence>
<accession>A0AAV7ZH70</accession>
<feature type="compositionally biased region" description="Low complexity" evidence="1">
    <location>
        <begin position="26"/>
        <end position="41"/>
    </location>
</feature>
<dbReference type="Proteomes" id="UP001146793">
    <property type="component" value="Unassembled WGS sequence"/>
</dbReference>
<reference evidence="2" key="1">
    <citation type="submission" date="2022-08" db="EMBL/GenBank/DDBJ databases">
        <title>Novel sulphate-reducing endosymbionts in the free-living metamonad Anaeramoeba.</title>
        <authorList>
            <person name="Jerlstrom-Hultqvist J."/>
            <person name="Cepicka I."/>
            <person name="Gallot-Lavallee L."/>
            <person name="Salas-Leiva D."/>
            <person name="Curtis B.A."/>
            <person name="Zahonova K."/>
            <person name="Pipaliya S."/>
            <person name="Dacks J."/>
            <person name="Roger A.J."/>
        </authorList>
    </citation>
    <scope>NUCLEOTIDE SEQUENCE</scope>
    <source>
        <strain evidence="2">Busselton2</strain>
    </source>
</reference>
<gene>
    <name evidence="2" type="ORF">M0812_15156</name>
</gene>
<proteinExistence type="predicted"/>
<organism evidence="2 3">
    <name type="scientific">Anaeramoeba flamelloides</name>
    <dbReference type="NCBI Taxonomy" id="1746091"/>
    <lineage>
        <taxon>Eukaryota</taxon>
        <taxon>Metamonada</taxon>
        <taxon>Anaeramoebidae</taxon>
        <taxon>Anaeramoeba</taxon>
    </lineage>
</organism>
<dbReference type="EMBL" id="JANTQA010000032">
    <property type="protein sequence ID" value="KAJ3439134.1"/>
    <property type="molecule type" value="Genomic_DNA"/>
</dbReference>
<feature type="region of interest" description="Disordered" evidence="1">
    <location>
        <begin position="1"/>
        <end position="51"/>
    </location>
</feature>
<evidence type="ECO:0000313" key="2">
    <source>
        <dbReference type="EMBL" id="KAJ3439134.1"/>
    </source>
</evidence>
<comment type="caution">
    <text evidence="2">The sequence shown here is derived from an EMBL/GenBank/DDBJ whole genome shotgun (WGS) entry which is preliminary data.</text>
</comment>
<name>A0AAV7ZH70_9EUKA</name>
<feature type="compositionally biased region" description="Polar residues" evidence="1">
    <location>
        <begin position="1"/>
        <end position="18"/>
    </location>
</feature>
<evidence type="ECO:0000313" key="3">
    <source>
        <dbReference type="Proteomes" id="UP001146793"/>
    </source>
</evidence>
<dbReference type="AlphaFoldDB" id="A0AAV7ZH70"/>
<protein>
    <submittedName>
        <fullName evidence="2">Uncharacterized protein</fullName>
    </submittedName>
</protein>
<evidence type="ECO:0000256" key="1">
    <source>
        <dbReference type="SAM" id="MobiDB-lite"/>
    </source>
</evidence>